<protein>
    <submittedName>
        <fullName evidence="2">Uncharacterized protein</fullName>
    </submittedName>
</protein>
<sequence length="166" mass="18751">MMKGKKEKGSSFVVSIASYSMHCMIDLKASKCCFLHNSKLTFEANSSATSIFLEKKNCQKCTFWNSISFKHFTILFKESLAAGSRVHFKMALSKSGYLVKRCMGLAKRSTLTIVAKGSKSLRLYKNKQLNSLQCLLNLLLLLYSTEKFDSNDPAIDYVLCDFVPNR</sequence>
<evidence type="ECO:0000313" key="2">
    <source>
        <dbReference type="WBParaSite" id="nRc.2.0.1.t47745-RA"/>
    </source>
</evidence>
<dbReference type="AlphaFoldDB" id="A0A915L9E0"/>
<keyword evidence="1" id="KW-1185">Reference proteome</keyword>
<dbReference type="WBParaSite" id="nRc.2.0.1.t47745-RA">
    <property type="protein sequence ID" value="nRc.2.0.1.t47745-RA"/>
    <property type="gene ID" value="nRc.2.0.1.g47745"/>
</dbReference>
<proteinExistence type="predicted"/>
<name>A0A915L9E0_ROMCU</name>
<evidence type="ECO:0000313" key="1">
    <source>
        <dbReference type="Proteomes" id="UP000887565"/>
    </source>
</evidence>
<dbReference type="Proteomes" id="UP000887565">
    <property type="component" value="Unplaced"/>
</dbReference>
<accession>A0A915L9E0</accession>
<reference evidence="2" key="1">
    <citation type="submission" date="2022-11" db="UniProtKB">
        <authorList>
            <consortium name="WormBaseParasite"/>
        </authorList>
    </citation>
    <scope>IDENTIFICATION</scope>
</reference>
<organism evidence="1 2">
    <name type="scientific">Romanomermis culicivorax</name>
    <name type="common">Nematode worm</name>
    <dbReference type="NCBI Taxonomy" id="13658"/>
    <lineage>
        <taxon>Eukaryota</taxon>
        <taxon>Metazoa</taxon>
        <taxon>Ecdysozoa</taxon>
        <taxon>Nematoda</taxon>
        <taxon>Enoplea</taxon>
        <taxon>Dorylaimia</taxon>
        <taxon>Mermithida</taxon>
        <taxon>Mermithoidea</taxon>
        <taxon>Mermithidae</taxon>
        <taxon>Romanomermis</taxon>
    </lineage>
</organism>